<protein>
    <submittedName>
        <fullName evidence="1">Uncharacterized protein</fullName>
    </submittedName>
</protein>
<keyword evidence="2" id="KW-1185">Reference proteome</keyword>
<accession>A0A3S2VNY3</accession>
<dbReference type="Proteomes" id="UP000287447">
    <property type="component" value="Unassembled WGS sequence"/>
</dbReference>
<sequence>MTHTLYVWHEKAYDGEIALARKGRLLNSAGARKTNTLEIKPKLVYRVRHDDAEELVTDPVEVYHLTHKYPKSTVDILPVIV</sequence>
<comment type="caution">
    <text evidence="1">The sequence shown here is derived from an EMBL/GenBank/DDBJ whole genome shotgun (WGS) entry which is preliminary data.</text>
</comment>
<dbReference type="RefSeq" id="WP_127767399.1">
    <property type="nucleotide sequence ID" value="NZ_SADE01000003.1"/>
</dbReference>
<dbReference type="AlphaFoldDB" id="A0A3S2VNY3"/>
<reference evidence="2" key="1">
    <citation type="submission" date="2019-01" db="EMBL/GenBank/DDBJ databases">
        <title>Gri0909 isolated from a small marine red alga.</title>
        <authorList>
            <person name="Kim J."/>
            <person name="Jeong S.E."/>
            <person name="Jeon C.O."/>
        </authorList>
    </citation>
    <scope>NUCLEOTIDE SEQUENCE [LARGE SCALE GENOMIC DNA]</scope>
    <source>
        <strain evidence="2">Gri0909</strain>
    </source>
</reference>
<evidence type="ECO:0000313" key="2">
    <source>
        <dbReference type="Proteomes" id="UP000287447"/>
    </source>
</evidence>
<proteinExistence type="predicted"/>
<gene>
    <name evidence="1" type="ORF">EOI86_19835</name>
</gene>
<evidence type="ECO:0000313" key="1">
    <source>
        <dbReference type="EMBL" id="RVU35078.1"/>
    </source>
</evidence>
<dbReference type="EMBL" id="SADE01000003">
    <property type="protein sequence ID" value="RVU35078.1"/>
    <property type="molecule type" value="Genomic_DNA"/>
</dbReference>
<name>A0A3S2VNY3_9PROT</name>
<organism evidence="1 2">
    <name type="scientific">Hwanghaeella grinnelliae</name>
    <dbReference type="NCBI Taxonomy" id="2500179"/>
    <lineage>
        <taxon>Bacteria</taxon>
        <taxon>Pseudomonadati</taxon>
        <taxon>Pseudomonadota</taxon>
        <taxon>Alphaproteobacteria</taxon>
        <taxon>Rhodospirillales</taxon>
        <taxon>Rhodospirillaceae</taxon>
        <taxon>Hwanghaeella</taxon>
    </lineage>
</organism>